<evidence type="ECO:0000313" key="2">
    <source>
        <dbReference type="EMBL" id="USS90677.1"/>
    </source>
</evidence>
<dbReference type="SUPFAM" id="SSF51905">
    <property type="entry name" value="FAD/NAD(P)-binding domain"/>
    <property type="match status" value="1"/>
</dbReference>
<gene>
    <name evidence="2" type="ORF">M3M37_00135</name>
</gene>
<dbReference type="Pfam" id="PF13454">
    <property type="entry name" value="NAD_binding_9"/>
    <property type="match status" value="1"/>
</dbReference>
<dbReference type="Proteomes" id="UP001056164">
    <property type="component" value="Chromosome"/>
</dbReference>
<name>A0ABY5BX72_9LACO</name>
<dbReference type="RefSeq" id="WP_252795190.1">
    <property type="nucleotide sequence ID" value="NZ_CP097121.1"/>
</dbReference>
<dbReference type="InterPro" id="IPR038732">
    <property type="entry name" value="HpyO/CreE_NAD-binding"/>
</dbReference>
<dbReference type="PANTHER" id="PTHR40254">
    <property type="entry name" value="BLR0577 PROTEIN"/>
    <property type="match status" value="1"/>
</dbReference>
<evidence type="ECO:0000313" key="3">
    <source>
        <dbReference type="Proteomes" id="UP001056164"/>
    </source>
</evidence>
<sequence length="611" mass="67556">MKIGIIGAGPRGILLLDSLKRHLPSKQTVQVEWFDAAPTGGNVWDPHQDLHLIMNSPAQLVTLFNDYQSDKVTGPTFYQWTQLAEATDFINQAGLPAELVNVCQHLQPNDYAPRALFGAYAQWVTTQIEAKLPANLTVTRHHTNVIAATPTDQQTTLQTADHQQVVVDQVVLSTGNTPNQLSRDEAALQDYADQHQLIYVAPTLPATADFDTIQPHKTILIRGLGLSFFDYLARLTSSRGGQFVRQANGQLEYQPSGREPRIIAGSRRGVPYYPKPINQEQMGAQPHFYFLNDETVTQNLVHGQLPGPKFIELLRAEIELRYYQLLLADRYPDVDLQAFTQGFVAAADRNHFLNESPIQTDECLNWEQVLNPVAGTKITTTAAYQQTLLQWMDQIMADAALGSKHAPLTGALSLVIELRPFLQHLVVTGKFTPDDYVHSFLQQFNATSGFLTAGPPLIRYQQLSALMRAGIVTILGPQLRVVGAQGHFMAFSHFYPQEPVAVDAVVEARVPATNLAHSSSPLLHQLAEQSLVRPARYPLADGTTYTSGAIDVQFPTYQALKADGQLNPTLFVWGLPLSGKEWMTTALPHPLAHDHNFGVADQIATTLFPTS</sequence>
<dbReference type="InterPro" id="IPR052189">
    <property type="entry name" value="L-asp_N-monooxygenase_NS-form"/>
</dbReference>
<reference evidence="2" key="1">
    <citation type="submission" date="2022-05" db="EMBL/GenBank/DDBJ databases">
        <authorList>
            <person name="Oliphant S.A."/>
            <person name="Watson-Haigh N.S."/>
            <person name="Sumby K.M."/>
            <person name="Gardner J.M."/>
            <person name="Jiranek V."/>
        </authorList>
    </citation>
    <scope>NUCLEOTIDE SEQUENCE</scope>
    <source>
        <strain evidence="2">KI4_A6</strain>
    </source>
</reference>
<dbReference type="InterPro" id="IPR036188">
    <property type="entry name" value="FAD/NAD-bd_sf"/>
</dbReference>
<dbReference type="Gene3D" id="3.50.50.60">
    <property type="entry name" value="FAD/NAD(P)-binding domain"/>
    <property type="match status" value="1"/>
</dbReference>
<organism evidence="2 3">
    <name type="scientific">Fructilactobacillus carniphilus</name>
    <dbReference type="NCBI Taxonomy" id="2940297"/>
    <lineage>
        <taxon>Bacteria</taxon>
        <taxon>Bacillati</taxon>
        <taxon>Bacillota</taxon>
        <taxon>Bacilli</taxon>
        <taxon>Lactobacillales</taxon>
        <taxon>Lactobacillaceae</taxon>
        <taxon>Fructilactobacillus</taxon>
    </lineage>
</organism>
<dbReference type="EMBL" id="CP097121">
    <property type="protein sequence ID" value="USS90677.1"/>
    <property type="molecule type" value="Genomic_DNA"/>
</dbReference>
<dbReference type="PANTHER" id="PTHR40254:SF1">
    <property type="entry name" value="BLR0577 PROTEIN"/>
    <property type="match status" value="1"/>
</dbReference>
<accession>A0ABY5BX72</accession>
<feature type="domain" description="FAD-dependent urate hydroxylase HpyO/Asp monooxygenase CreE-like FAD/NAD(P)-binding" evidence="1">
    <location>
        <begin position="5"/>
        <end position="176"/>
    </location>
</feature>
<evidence type="ECO:0000259" key="1">
    <source>
        <dbReference type="Pfam" id="PF13454"/>
    </source>
</evidence>
<keyword evidence="3" id="KW-1185">Reference proteome</keyword>
<proteinExistence type="predicted"/>
<protein>
    <submittedName>
        <fullName evidence="2">FAD/NAD(P)-binding protein</fullName>
    </submittedName>
</protein>